<dbReference type="Proteomes" id="UP000283269">
    <property type="component" value="Unassembled WGS sequence"/>
</dbReference>
<feature type="domain" description="Protein kinase" evidence="10">
    <location>
        <begin position="230"/>
        <end position="518"/>
    </location>
</feature>
<dbReference type="InterPro" id="IPR000961">
    <property type="entry name" value="AGC-kinase_C"/>
</dbReference>
<comment type="catalytic activity">
    <reaction evidence="8">
        <text>L-seryl-[protein] + ATP = O-phospho-L-seryl-[protein] + ADP + H(+)</text>
        <dbReference type="Rhea" id="RHEA:17989"/>
        <dbReference type="Rhea" id="RHEA-COMP:9863"/>
        <dbReference type="Rhea" id="RHEA-COMP:11604"/>
        <dbReference type="ChEBI" id="CHEBI:15378"/>
        <dbReference type="ChEBI" id="CHEBI:29999"/>
        <dbReference type="ChEBI" id="CHEBI:30616"/>
        <dbReference type="ChEBI" id="CHEBI:83421"/>
        <dbReference type="ChEBI" id="CHEBI:456216"/>
        <dbReference type="EC" id="2.7.11.1"/>
    </reaction>
</comment>
<dbReference type="InParanoid" id="A0A409VN77"/>
<evidence type="ECO:0000256" key="5">
    <source>
        <dbReference type="ARBA" id="ARBA00022777"/>
    </source>
</evidence>
<dbReference type="GO" id="GO:0005524">
    <property type="term" value="F:ATP binding"/>
    <property type="evidence" value="ECO:0007669"/>
    <property type="project" value="UniProtKB-UniRule"/>
</dbReference>
<protein>
    <recommendedName>
        <fullName evidence="1">non-specific serine/threonine protein kinase</fullName>
        <ecNumber evidence="1">2.7.11.1</ecNumber>
    </recommendedName>
</protein>
<dbReference type="EMBL" id="NHYD01003970">
    <property type="protein sequence ID" value="PPQ67731.1"/>
    <property type="molecule type" value="Genomic_DNA"/>
</dbReference>
<proteinExistence type="predicted"/>
<evidence type="ECO:0000256" key="4">
    <source>
        <dbReference type="ARBA" id="ARBA00022741"/>
    </source>
</evidence>
<dbReference type="PROSITE" id="PS50011">
    <property type="entry name" value="PROTEIN_KINASE_DOM"/>
    <property type="match status" value="1"/>
</dbReference>
<feature type="binding site" evidence="9">
    <location>
        <position position="259"/>
    </location>
    <ligand>
        <name>ATP</name>
        <dbReference type="ChEBI" id="CHEBI:30616"/>
    </ligand>
</feature>
<dbReference type="Gene3D" id="3.30.200.20">
    <property type="entry name" value="Phosphorylase Kinase, domain 1"/>
    <property type="match status" value="1"/>
</dbReference>
<dbReference type="InterPro" id="IPR011009">
    <property type="entry name" value="Kinase-like_dom_sf"/>
</dbReference>
<dbReference type="EC" id="2.7.11.1" evidence="1"/>
<dbReference type="PANTHER" id="PTHR24356:SF302">
    <property type="entry name" value="SERINE_THREONINE-PROTEIN KINASE DDB_G0290859-RELATED"/>
    <property type="match status" value="1"/>
</dbReference>
<dbReference type="AlphaFoldDB" id="A0A409VN77"/>
<keyword evidence="3" id="KW-0808">Transferase</keyword>
<keyword evidence="6 9" id="KW-0067">ATP-binding</keyword>
<evidence type="ECO:0000313" key="12">
    <source>
        <dbReference type="EMBL" id="PPQ67731.1"/>
    </source>
</evidence>
<evidence type="ECO:0000256" key="2">
    <source>
        <dbReference type="ARBA" id="ARBA00022527"/>
    </source>
</evidence>
<dbReference type="PROSITE" id="PS00107">
    <property type="entry name" value="PROTEIN_KINASE_ATP"/>
    <property type="match status" value="1"/>
</dbReference>
<evidence type="ECO:0000256" key="3">
    <source>
        <dbReference type="ARBA" id="ARBA00022679"/>
    </source>
</evidence>
<dbReference type="GO" id="GO:0004674">
    <property type="term" value="F:protein serine/threonine kinase activity"/>
    <property type="evidence" value="ECO:0007669"/>
    <property type="project" value="UniProtKB-KW"/>
</dbReference>
<evidence type="ECO:0000256" key="7">
    <source>
        <dbReference type="ARBA" id="ARBA00047899"/>
    </source>
</evidence>
<dbReference type="PANTHER" id="PTHR24356">
    <property type="entry name" value="SERINE/THREONINE-PROTEIN KINASE"/>
    <property type="match status" value="1"/>
</dbReference>
<evidence type="ECO:0000256" key="1">
    <source>
        <dbReference type="ARBA" id="ARBA00012513"/>
    </source>
</evidence>
<accession>A0A409VN77</accession>
<dbReference type="InterPro" id="IPR017441">
    <property type="entry name" value="Protein_kinase_ATP_BS"/>
</dbReference>
<evidence type="ECO:0000259" key="10">
    <source>
        <dbReference type="PROSITE" id="PS50011"/>
    </source>
</evidence>
<dbReference type="STRING" id="93625.A0A409VN77"/>
<dbReference type="PROSITE" id="PS51285">
    <property type="entry name" value="AGC_KINASE_CTER"/>
    <property type="match status" value="1"/>
</dbReference>
<evidence type="ECO:0000256" key="8">
    <source>
        <dbReference type="ARBA" id="ARBA00048679"/>
    </source>
</evidence>
<evidence type="ECO:0000259" key="11">
    <source>
        <dbReference type="PROSITE" id="PS51285"/>
    </source>
</evidence>
<dbReference type="SUPFAM" id="SSF56112">
    <property type="entry name" value="Protein kinase-like (PK-like)"/>
    <property type="match status" value="1"/>
</dbReference>
<dbReference type="Pfam" id="PF00069">
    <property type="entry name" value="Pkinase"/>
    <property type="match status" value="1"/>
</dbReference>
<evidence type="ECO:0000256" key="6">
    <source>
        <dbReference type="ARBA" id="ARBA00022840"/>
    </source>
</evidence>
<dbReference type="Gene3D" id="1.10.510.10">
    <property type="entry name" value="Transferase(Phosphotransferase) domain 1"/>
    <property type="match status" value="1"/>
</dbReference>
<comment type="caution">
    <text evidence="12">The sequence shown here is derived from an EMBL/GenBank/DDBJ whole genome shotgun (WGS) entry which is preliminary data.</text>
</comment>
<dbReference type="InterPro" id="IPR008271">
    <property type="entry name" value="Ser/Thr_kinase_AS"/>
</dbReference>
<dbReference type="GO" id="GO:0035556">
    <property type="term" value="P:intracellular signal transduction"/>
    <property type="evidence" value="ECO:0007669"/>
    <property type="project" value="TreeGrafter"/>
</dbReference>
<keyword evidence="5" id="KW-0418">Kinase</keyword>
<dbReference type="InterPro" id="IPR000719">
    <property type="entry name" value="Prot_kinase_dom"/>
</dbReference>
<keyword evidence="2" id="KW-0723">Serine/threonine-protein kinase</keyword>
<reference evidence="12 13" key="1">
    <citation type="journal article" date="2018" name="Evol. Lett.">
        <title>Horizontal gene cluster transfer increased hallucinogenic mushroom diversity.</title>
        <authorList>
            <person name="Reynolds H.T."/>
            <person name="Vijayakumar V."/>
            <person name="Gluck-Thaler E."/>
            <person name="Korotkin H.B."/>
            <person name="Matheny P.B."/>
            <person name="Slot J.C."/>
        </authorList>
    </citation>
    <scope>NUCLEOTIDE SEQUENCE [LARGE SCALE GENOMIC DNA]</scope>
    <source>
        <strain evidence="12 13">2631</strain>
    </source>
</reference>
<evidence type="ECO:0000313" key="13">
    <source>
        <dbReference type="Proteomes" id="UP000283269"/>
    </source>
</evidence>
<dbReference type="InterPro" id="IPR050236">
    <property type="entry name" value="Ser_Thr_kinase_AGC"/>
</dbReference>
<keyword evidence="13" id="KW-1185">Reference proteome</keyword>
<dbReference type="OrthoDB" id="4062651at2759"/>
<keyword evidence="4 9" id="KW-0547">Nucleotide-binding</keyword>
<dbReference type="SMART" id="SM00220">
    <property type="entry name" value="S_TKc"/>
    <property type="match status" value="1"/>
</dbReference>
<dbReference type="PROSITE" id="PS00108">
    <property type="entry name" value="PROTEIN_KINASE_ST"/>
    <property type="match status" value="1"/>
</dbReference>
<gene>
    <name evidence="12" type="ORF">CVT25_009337</name>
</gene>
<comment type="catalytic activity">
    <reaction evidence="7">
        <text>L-threonyl-[protein] + ATP = O-phospho-L-threonyl-[protein] + ADP + H(+)</text>
        <dbReference type="Rhea" id="RHEA:46608"/>
        <dbReference type="Rhea" id="RHEA-COMP:11060"/>
        <dbReference type="Rhea" id="RHEA-COMP:11605"/>
        <dbReference type="ChEBI" id="CHEBI:15378"/>
        <dbReference type="ChEBI" id="CHEBI:30013"/>
        <dbReference type="ChEBI" id="CHEBI:30616"/>
        <dbReference type="ChEBI" id="CHEBI:61977"/>
        <dbReference type="ChEBI" id="CHEBI:456216"/>
        <dbReference type="EC" id="2.7.11.1"/>
    </reaction>
</comment>
<organism evidence="12 13">
    <name type="scientific">Psilocybe cyanescens</name>
    <dbReference type="NCBI Taxonomy" id="93625"/>
    <lineage>
        <taxon>Eukaryota</taxon>
        <taxon>Fungi</taxon>
        <taxon>Dikarya</taxon>
        <taxon>Basidiomycota</taxon>
        <taxon>Agaricomycotina</taxon>
        <taxon>Agaricomycetes</taxon>
        <taxon>Agaricomycetidae</taxon>
        <taxon>Agaricales</taxon>
        <taxon>Agaricineae</taxon>
        <taxon>Strophariaceae</taxon>
        <taxon>Psilocybe</taxon>
    </lineage>
</organism>
<sequence length="543" mass="61609">MFAGNALAGEIPSAAHYIISKLACGSGTPPQKDCSSNPLSALKSLAQWALRVTSSTKPLLSSPQYDNRTHQKLPKRTFSLTRHASDTPFVFMICVSSVTVQNAAANASSTRQGTSLLIIYAVDKLGTFELVGSLYFRTSYQVFETSPWRVYFESAKSCLLSHPRQRSLKCIFYFLETSSFLNAFKIGLRKFSAYISYGLERRIGSLFGFLRYNGPRLLRSSRRIVLDVDDYQITHIGQGAFAVISRVLHRPSGEVRVMKRITFDKTGLAEYLAKNEVDALKAISGNAWFPLLLNSFEEGNEFVVTMPFYQRGDLAGLIEHKGYLGRELARFYSAQLVLAIHSLHKVGIIHRDIKTDNIFLDEQGNLILADLGLAENIASYEGGEEMMKYFPEWLEARDKGGDSFPFLWVNHRNPLAMIGSAGTFWYTAPEVFRKERYSFGVDYWSVGVIYYELITGHIPFNHYKPYPENKRPELDFRIKPGQLKDVEHWEEEALTEFLNPHPAYRPRTLTDMKNSPIFDGVDWDRVSSREILAPLLPRPLKEG</sequence>
<evidence type="ECO:0000256" key="9">
    <source>
        <dbReference type="PROSITE-ProRule" id="PRU10141"/>
    </source>
</evidence>
<feature type="domain" description="AGC-kinase C-terminal" evidence="11">
    <location>
        <begin position="519"/>
        <end position="543"/>
    </location>
</feature>
<name>A0A409VN77_PSICY</name>